<comment type="similarity">
    <text evidence="1">Belongs to the GatC family.</text>
</comment>
<dbReference type="PANTHER" id="PTHR15004">
    <property type="entry name" value="GLUTAMYL-TRNA(GLN) AMIDOTRANSFERASE SUBUNIT C, MITOCHONDRIAL"/>
    <property type="match status" value="1"/>
</dbReference>
<name>I7IKV7_9BURK</name>
<accession>I7IKV7</accession>
<dbReference type="EC" id="6.3.5.-" evidence="1"/>
<keyword evidence="1" id="KW-0648">Protein biosynthesis</keyword>
<dbReference type="HOGENOM" id="CLU_105899_2_2_4"/>
<dbReference type="InterPro" id="IPR036113">
    <property type="entry name" value="Asp/Glu-ADT_sf_sub_c"/>
</dbReference>
<dbReference type="RefSeq" id="WP_015551624.1">
    <property type="nucleotide sequence ID" value="NC_021033.1"/>
</dbReference>
<comment type="subunit">
    <text evidence="1">Heterotrimer of A, B and C subunits.</text>
</comment>
<sequence>MSLDSTDITRIAKLARLELDSEAHKQLNSELNDMFNLIETLQSVETSDVEPLSHPLSLNQTISLRLRDDIVTETSGVPERETLMSNAPTKSEGLFLVPKVIE</sequence>
<dbReference type="SUPFAM" id="SSF141000">
    <property type="entry name" value="Glu-tRNAGln amidotransferase C subunit"/>
    <property type="match status" value="1"/>
</dbReference>
<keyword evidence="1" id="KW-0436">Ligase</keyword>
<keyword evidence="1" id="KW-0067">ATP-binding</keyword>
<proteinExistence type="inferred from homology"/>
<dbReference type="EMBL" id="HE681424">
    <property type="protein sequence ID" value="CCG19539.1"/>
    <property type="molecule type" value="Genomic_DNA"/>
</dbReference>
<comment type="function">
    <text evidence="1">Allows the formation of correctly charged Asn-tRNA(Asn) or Gln-tRNA(Gln) through the transamidation of misacylated Asp-tRNA(Asn) or Glu-tRNA(Gln) in organisms which lack either or both of asparaginyl-tRNA or glutaminyl-tRNA synthetases. The reaction takes place in the presence of glutamine and ATP through an activated phospho-Asp-tRNA(Asn) or phospho-Glu-tRNA(Gln).</text>
</comment>
<evidence type="ECO:0000313" key="2">
    <source>
        <dbReference type="EMBL" id="CCG19539.1"/>
    </source>
</evidence>
<dbReference type="GO" id="GO:0016740">
    <property type="term" value="F:transferase activity"/>
    <property type="evidence" value="ECO:0007669"/>
    <property type="project" value="UniProtKB-KW"/>
</dbReference>
<dbReference type="NCBIfam" id="TIGR00135">
    <property type="entry name" value="gatC"/>
    <property type="match status" value="1"/>
</dbReference>
<dbReference type="GO" id="GO:0005524">
    <property type="term" value="F:ATP binding"/>
    <property type="evidence" value="ECO:0007669"/>
    <property type="project" value="UniProtKB-KW"/>
</dbReference>
<dbReference type="Pfam" id="PF02686">
    <property type="entry name" value="GatC"/>
    <property type="match status" value="1"/>
</dbReference>
<dbReference type="HAMAP" id="MF_00122">
    <property type="entry name" value="GatC"/>
    <property type="match status" value="1"/>
</dbReference>
<organism evidence="2">
    <name type="scientific">Taylorella asinigenitalis 14/45</name>
    <dbReference type="NCBI Taxonomy" id="1091495"/>
    <lineage>
        <taxon>Bacteria</taxon>
        <taxon>Pseudomonadati</taxon>
        <taxon>Pseudomonadota</taxon>
        <taxon>Betaproteobacteria</taxon>
        <taxon>Burkholderiales</taxon>
        <taxon>Alcaligenaceae</taxon>
        <taxon>Taylorella</taxon>
    </lineage>
</organism>
<dbReference type="KEGG" id="tat:KUM_0747"/>
<reference evidence="2" key="1">
    <citation type="journal article" date="2012" name="Vet. Microbiol.">
        <title>Comparative genomic analyses of the Taylorellae.</title>
        <authorList>
            <person name="Hauser H."/>
            <person name="Richter D.C."/>
            <person name="van Tonder A."/>
            <person name="Clark L."/>
            <person name="Preston A."/>
        </authorList>
    </citation>
    <scope>NUCLEOTIDE SEQUENCE</scope>
    <source>
        <strain evidence="2">14/45</strain>
    </source>
</reference>
<gene>
    <name evidence="1 2" type="primary">gatC</name>
    <name evidence="2" type="ORF">KUM_0747</name>
</gene>
<dbReference type="GO" id="GO:0050566">
    <property type="term" value="F:asparaginyl-tRNA synthase (glutamine-hydrolyzing) activity"/>
    <property type="evidence" value="ECO:0007669"/>
    <property type="project" value="RHEA"/>
</dbReference>
<dbReference type="AlphaFoldDB" id="I7IKV7"/>
<dbReference type="InterPro" id="IPR003837">
    <property type="entry name" value="GatC"/>
</dbReference>
<dbReference type="PANTHER" id="PTHR15004:SF0">
    <property type="entry name" value="GLUTAMYL-TRNA(GLN) AMIDOTRANSFERASE SUBUNIT C, MITOCHONDRIAL"/>
    <property type="match status" value="1"/>
</dbReference>
<comment type="catalytic activity">
    <reaction evidence="1">
        <text>L-aspartyl-tRNA(Asn) + L-glutamine + ATP + H2O = L-asparaginyl-tRNA(Asn) + L-glutamate + ADP + phosphate + 2 H(+)</text>
        <dbReference type="Rhea" id="RHEA:14513"/>
        <dbReference type="Rhea" id="RHEA-COMP:9674"/>
        <dbReference type="Rhea" id="RHEA-COMP:9677"/>
        <dbReference type="ChEBI" id="CHEBI:15377"/>
        <dbReference type="ChEBI" id="CHEBI:15378"/>
        <dbReference type="ChEBI" id="CHEBI:29985"/>
        <dbReference type="ChEBI" id="CHEBI:30616"/>
        <dbReference type="ChEBI" id="CHEBI:43474"/>
        <dbReference type="ChEBI" id="CHEBI:58359"/>
        <dbReference type="ChEBI" id="CHEBI:78515"/>
        <dbReference type="ChEBI" id="CHEBI:78516"/>
        <dbReference type="ChEBI" id="CHEBI:456216"/>
    </reaction>
</comment>
<keyword evidence="1" id="KW-0547">Nucleotide-binding</keyword>
<dbReference type="Gene3D" id="1.10.20.60">
    <property type="entry name" value="Glu-tRNAGln amidotransferase C subunit, N-terminal domain"/>
    <property type="match status" value="1"/>
</dbReference>
<dbReference type="GO" id="GO:0070681">
    <property type="term" value="P:glutaminyl-tRNAGln biosynthesis via transamidation"/>
    <property type="evidence" value="ECO:0007669"/>
    <property type="project" value="TreeGrafter"/>
</dbReference>
<comment type="catalytic activity">
    <reaction evidence="1">
        <text>L-glutamyl-tRNA(Gln) + L-glutamine + ATP + H2O = L-glutaminyl-tRNA(Gln) + L-glutamate + ADP + phosphate + H(+)</text>
        <dbReference type="Rhea" id="RHEA:17521"/>
        <dbReference type="Rhea" id="RHEA-COMP:9681"/>
        <dbReference type="Rhea" id="RHEA-COMP:9684"/>
        <dbReference type="ChEBI" id="CHEBI:15377"/>
        <dbReference type="ChEBI" id="CHEBI:15378"/>
        <dbReference type="ChEBI" id="CHEBI:29985"/>
        <dbReference type="ChEBI" id="CHEBI:30616"/>
        <dbReference type="ChEBI" id="CHEBI:43474"/>
        <dbReference type="ChEBI" id="CHEBI:58359"/>
        <dbReference type="ChEBI" id="CHEBI:78520"/>
        <dbReference type="ChEBI" id="CHEBI:78521"/>
        <dbReference type="ChEBI" id="CHEBI:456216"/>
    </reaction>
</comment>
<keyword evidence="2" id="KW-0808">Transferase</keyword>
<protein>
    <recommendedName>
        <fullName evidence="1">Aspartyl/glutamyl-tRNA(Asn/Gln) amidotransferase subunit C</fullName>
        <shortName evidence="1">Asp/Glu-ADT subunit C</shortName>
        <ecNumber evidence="1">6.3.5.-</ecNumber>
    </recommendedName>
</protein>
<dbReference type="GO" id="GO:0050567">
    <property type="term" value="F:glutaminyl-tRNA synthase (glutamine-hydrolyzing) activity"/>
    <property type="evidence" value="ECO:0007669"/>
    <property type="project" value="UniProtKB-UniRule"/>
</dbReference>
<evidence type="ECO:0000256" key="1">
    <source>
        <dbReference type="HAMAP-Rule" id="MF_00122"/>
    </source>
</evidence>
<dbReference type="GO" id="GO:0006412">
    <property type="term" value="P:translation"/>
    <property type="evidence" value="ECO:0007669"/>
    <property type="project" value="UniProtKB-UniRule"/>
</dbReference>
<dbReference type="GO" id="GO:0006450">
    <property type="term" value="P:regulation of translational fidelity"/>
    <property type="evidence" value="ECO:0007669"/>
    <property type="project" value="InterPro"/>
</dbReference>